<name>A0A841GFY2_9BACT</name>
<sequence length="335" mass="38604">MKRFLLLLLLLVVFSVMIFSEELPATSTVAVVNGETITLEQLNRAADVQKLMIGISQVDQTFFNVLSNTEEGVKVILRYKRVVLDDLVNKLLIVQFAQKYGARPTEEEVKNVVDKQISNYLNQQGIDEKTFDMYLQYANMGTLEDFKEKMYFETLVNLSLEKLFNVVTKDATVSDEELKDYYQKHIDEYSTPTQYTLSLIAFDNEKVANAAKTKIVSGETFNGVASEYGISHFKYENIAEDTTFPDKLWNYIKNAPQGALLGPINVDEKYYIFKVEKVIPMQSKKFEEVKEEISNVVLSEKKKNLWANFIDSEFSKFKNESTVEVYYKVDVEQKN</sequence>
<dbReference type="InterPro" id="IPR050245">
    <property type="entry name" value="PrsA_foldase"/>
</dbReference>
<dbReference type="Proteomes" id="UP000555828">
    <property type="component" value="Unassembled WGS sequence"/>
</dbReference>
<evidence type="ECO:0000313" key="2">
    <source>
        <dbReference type="EMBL" id="MBB6062492.1"/>
    </source>
</evidence>
<proteinExistence type="predicted"/>
<dbReference type="SUPFAM" id="SSF54534">
    <property type="entry name" value="FKBP-like"/>
    <property type="match status" value="1"/>
</dbReference>
<dbReference type="PANTHER" id="PTHR47245">
    <property type="entry name" value="PEPTIDYLPROLYL ISOMERASE"/>
    <property type="match status" value="1"/>
</dbReference>
<dbReference type="InterPro" id="IPR000297">
    <property type="entry name" value="PPIase_PpiC"/>
</dbReference>
<dbReference type="AlphaFoldDB" id="A0A841GFY2"/>
<evidence type="ECO:0000313" key="3">
    <source>
        <dbReference type="Proteomes" id="UP000555828"/>
    </source>
</evidence>
<gene>
    <name evidence="2" type="ORF">HNP65_000930</name>
</gene>
<dbReference type="InterPro" id="IPR027304">
    <property type="entry name" value="Trigger_fact/SurA_dom_sf"/>
</dbReference>
<dbReference type="RefSeq" id="WP_184619163.1">
    <property type="nucleotide sequence ID" value="NZ_JACHEX010000002.1"/>
</dbReference>
<keyword evidence="2" id="KW-0413">Isomerase</keyword>
<dbReference type="Gene3D" id="3.10.50.40">
    <property type="match status" value="1"/>
</dbReference>
<feature type="domain" description="PpiC" evidence="1">
    <location>
        <begin position="173"/>
        <end position="291"/>
    </location>
</feature>
<dbReference type="Gene3D" id="1.10.4030.10">
    <property type="entry name" value="Porin chaperone SurA, peptide-binding domain"/>
    <property type="match status" value="1"/>
</dbReference>
<dbReference type="GO" id="GO:0003755">
    <property type="term" value="F:peptidyl-prolyl cis-trans isomerase activity"/>
    <property type="evidence" value="ECO:0007669"/>
    <property type="project" value="InterPro"/>
</dbReference>
<comment type="caution">
    <text evidence="2">The sequence shown here is derived from an EMBL/GenBank/DDBJ whole genome shotgun (WGS) entry which is preliminary data.</text>
</comment>
<dbReference type="InterPro" id="IPR046357">
    <property type="entry name" value="PPIase_dom_sf"/>
</dbReference>
<dbReference type="PANTHER" id="PTHR47245:SF2">
    <property type="entry name" value="PEPTIDYL-PROLYL CIS-TRANS ISOMERASE HP_0175-RELATED"/>
    <property type="match status" value="1"/>
</dbReference>
<organism evidence="2 3">
    <name type="scientific">Thermosipho japonicus</name>
    <dbReference type="NCBI Taxonomy" id="90323"/>
    <lineage>
        <taxon>Bacteria</taxon>
        <taxon>Thermotogati</taxon>
        <taxon>Thermotogota</taxon>
        <taxon>Thermotogae</taxon>
        <taxon>Thermotogales</taxon>
        <taxon>Fervidobacteriaceae</taxon>
        <taxon>Thermosipho</taxon>
    </lineage>
</organism>
<dbReference type="EMBL" id="JACHEX010000002">
    <property type="protein sequence ID" value="MBB6062492.1"/>
    <property type="molecule type" value="Genomic_DNA"/>
</dbReference>
<protein>
    <submittedName>
        <fullName evidence="2">Parvulin-like peptidyl-prolyl isomerase</fullName>
    </submittedName>
</protein>
<dbReference type="SUPFAM" id="SSF109998">
    <property type="entry name" value="Triger factor/SurA peptide-binding domain-like"/>
    <property type="match status" value="1"/>
</dbReference>
<accession>A0A841GFY2</accession>
<dbReference type="Pfam" id="PF13624">
    <property type="entry name" value="SurA_N_3"/>
    <property type="match status" value="1"/>
</dbReference>
<evidence type="ECO:0000259" key="1">
    <source>
        <dbReference type="Pfam" id="PF13145"/>
    </source>
</evidence>
<dbReference type="Pfam" id="PF13145">
    <property type="entry name" value="Rotamase_2"/>
    <property type="match status" value="1"/>
</dbReference>
<keyword evidence="3" id="KW-1185">Reference proteome</keyword>
<reference evidence="2 3" key="1">
    <citation type="submission" date="2020-08" db="EMBL/GenBank/DDBJ databases">
        <title>Genomic Encyclopedia of Type Strains, Phase IV (KMG-IV): sequencing the most valuable type-strain genomes for metagenomic binning, comparative biology and taxonomic classification.</title>
        <authorList>
            <person name="Goeker M."/>
        </authorList>
    </citation>
    <scope>NUCLEOTIDE SEQUENCE [LARGE SCALE GENOMIC DNA]</scope>
    <source>
        <strain evidence="2 3">DSM 13481</strain>
    </source>
</reference>